<reference evidence="3" key="1">
    <citation type="journal article" date="2021" name="PeerJ">
        <title>Extensive microbial diversity within the chicken gut microbiome revealed by metagenomics and culture.</title>
        <authorList>
            <person name="Gilroy R."/>
            <person name="Ravi A."/>
            <person name="Getino M."/>
            <person name="Pursley I."/>
            <person name="Horton D.L."/>
            <person name="Alikhan N.F."/>
            <person name="Baker D."/>
            <person name="Gharbi K."/>
            <person name="Hall N."/>
            <person name="Watson M."/>
            <person name="Adriaenssens E.M."/>
            <person name="Foster-Nyarko E."/>
            <person name="Jarju S."/>
            <person name="Secka A."/>
            <person name="Antonio M."/>
            <person name="Oren A."/>
            <person name="Chaudhuri R.R."/>
            <person name="La Ragione R."/>
            <person name="Hildebrand F."/>
            <person name="Pallen M.J."/>
        </authorList>
    </citation>
    <scope>NUCLEOTIDE SEQUENCE</scope>
    <source>
        <strain evidence="3">ChiBcec21-2208</strain>
    </source>
</reference>
<dbReference type="NCBIfam" id="NF047421">
    <property type="entry name" value="YfmH_fam"/>
    <property type="match status" value="1"/>
</dbReference>
<dbReference type="GO" id="GO:0046872">
    <property type="term" value="F:metal ion binding"/>
    <property type="evidence" value="ECO:0007669"/>
    <property type="project" value="InterPro"/>
</dbReference>
<sequence>MSNNEQQTQFAAAQARAAAAVSCQRAVLPSGLTVLCRTMPGYSSVHAIYATAFGSIHRQFVLDGKPVQLPAGTAHFLEHKMCETPKGDSFSFYAKTGASANAFTSYDRTCYLFSATQKIDENLDILLGLVGKPWFTKATIAKEQGIIGQEIKMYDDSPDWRLLNALFRCLYNEHPLRDDIAGTVDSIATLTPQLLYSCTKAFYAPSNMVLSVAGKITLEQAVEACKRNGLYRARAAHEVEWDVPVEAGPIPRKEACFTMPVNKPCFGVAYREPPLVPEDLKRELLLDMLGDLVVGGLTNLYRKLYDEALVNPEFSGDFIAVRGACAVAFTGESETPRKVVDLLQAEIERLRTEGIDPEVFLLVKNQMYGELLGDVETVDDAAEEAAAACLKERTLADEIAALAELTVEDANALMKTALREENRAYVQIDPQ</sequence>
<dbReference type="PANTHER" id="PTHR11851:SF134">
    <property type="entry name" value="ZINC-DEPENDENT PROTEASE"/>
    <property type="match status" value="1"/>
</dbReference>
<dbReference type="AlphaFoldDB" id="A0A921ILS4"/>
<dbReference type="EMBL" id="DYVE01000291">
    <property type="protein sequence ID" value="HJG29222.1"/>
    <property type="molecule type" value="Genomic_DNA"/>
</dbReference>
<accession>A0A921ILS4</accession>
<dbReference type="Proteomes" id="UP000782880">
    <property type="component" value="Unassembled WGS sequence"/>
</dbReference>
<feature type="domain" description="Peptidase M16 C-terminal" evidence="2">
    <location>
        <begin position="190"/>
        <end position="367"/>
    </location>
</feature>
<evidence type="ECO:0000259" key="2">
    <source>
        <dbReference type="Pfam" id="PF05193"/>
    </source>
</evidence>
<reference evidence="3" key="2">
    <citation type="submission" date="2021-09" db="EMBL/GenBank/DDBJ databases">
        <authorList>
            <person name="Gilroy R."/>
        </authorList>
    </citation>
    <scope>NUCLEOTIDE SEQUENCE</scope>
    <source>
        <strain evidence="3">ChiBcec21-2208</strain>
    </source>
</reference>
<evidence type="ECO:0000259" key="1">
    <source>
        <dbReference type="Pfam" id="PF00675"/>
    </source>
</evidence>
<organism evidence="3 4">
    <name type="scientific">Subdoligranulum variabile</name>
    <dbReference type="NCBI Taxonomy" id="214851"/>
    <lineage>
        <taxon>Bacteria</taxon>
        <taxon>Bacillati</taxon>
        <taxon>Bacillota</taxon>
        <taxon>Clostridia</taxon>
        <taxon>Eubacteriales</taxon>
        <taxon>Oscillospiraceae</taxon>
        <taxon>Subdoligranulum</taxon>
    </lineage>
</organism>
<protein>
    <submittedName>
        <fullName evidence="3">Insulinase family protein</fullName>
    </submittedName>
</protein>
<dbReference type="PANTHER" id="PTHR11851">
    <property type="entry name" value="METALLOPROTEASE"/>
    <property type="match status" value="1"/>
</dbReference>
<dbReference type="Gene3D" id="3.30.830.10">
    <property type="entry name" value="Metalloenzyme, LuxS/M16 peptidase-like"/>
    <property type="match status" value="2"/>
</dbReference>
<dbReference type="InterPro" id="IPR011765">
    <property type="entry name" value="Pept_M16_N"/>
</dbReference>
<dbReference type="Pfam" id="PF05193">
    <property type="entry name" value="Peptidase_M16_C"/>
    <property type="match status" value="1"/>
</dbReference>
<dbReference type="Pfam" id="PF00675">
    <property type="entry name" value="Peptidase_M16"/>
    <property type="match status" value="1"/>
</dbReference>
<name>A0A921ILS4_9FIRM</name>
<comment type="caution">
    <text evidence="3">The sequence shown here is derived from an EMBL/GenBank/DDBJ whole genome shotgun (WGS) entry which is preliminary data.</text>
</comment>
<dbReference type="InterPro" id="IPR011249">
    <property type="entry name" value="Metalloenz_LuxS/M16"/>
</dbReference>
<evidence type="ECO:0000313" key="3">
    <source>
        <dbReference type="EMBL" id="HJG29222.1"/>
    </source>
</evidence>
<proteinExistence type="predicted"/>
<dbReference type="InterPro" id="IPR050361">
    <property type="entry name" value="MPP/UQCRC_Complex"/>
</dbReference>
<dbReference type="InterPro" id="IPR007863">
    <property type="entry name" value="Peptidase_M16_C"/>
</dbReference>
<dbReference type="SUPFAM" id="SSF63411">
    <property type="entry name" value="LuxS/MPP-like metallohydrolase"/>
    <property type="match status" value="2"/>
</dbReference>
<evidence type="ECO:0000313" key="4">
    <source>
        <dbReference type="Proteomes" id="UP000782880"/>
    </source>
</evidence>
<gene>
    <name evidence="3" type="ORF">K8V20_11340</name>
</gene>
<feature type="domain" description="Peptidase M16 N-terminal" evidence="1">
    <location>
        <begin position="71"/>
        <end position="183"/>
    </location>
</feature>